<evidence type="ECO:0000313" key="2">
    <source>
        <dbReference type="Proteomes" id="UP000280008"/>
    </source>
</evidence>
<evidence type="ECO:0008006" key="3">
    <source>
        <dbReference type="Google" id="ProtNLM"/>
    </source>
</evidence>
<sequence>MSGHDEGTATVEFALVLPAVVLTLAAALAALGAAGHAIRLADAAGLAARAEGRGDDASGRAAVANLAPGARMAVDRGTLVCVRLDDTARLGPLPVAVPLSARSCAAADGG</sequence>
<gene>
    <name evidence="1" type="ORF">C8E83_0246</name>
</gene>
<name>A0A495IAX6_9MICO</name>
<proteinExistence type="predicted"/>
<reference evidence="1 2" key="1">
    <citation type="submission" date="2018-10" db="EMBL/GenBank/DDBJ databases">
        <title>Sequencing the genomes of 1000 actinobacteria strains.</title>
        <authorList>
            <person name="Klenk H.-P."/>
        </authorList>
    </citation>
    <scope>NUCLEOTIDE SEQUENCE [LARGE SCALE GENOMIC DNA]</scope>
    <source>
        <strain evidence="1 2">DSM 17894</strain>
    </source>
</reference>
<organism evidence="1 2">
    <name type="scientific">Frondihabitans australicus</name>
    <dbReference type="NCBI Taxonomy" id="386892"/>
    <lineage>
        <taxon>Bacteria</taxon>
        <taxon>Bacillati</taxon>
        <taxon>Actinomycetota</taxon>
        <taxon>Actinomycetes</taxon>
        <taxon>Micrococcales</taxon>
        <taxon>Microbacteriaceae</taxon>
        <taxon>Frondihabitans</taxon>
    </lineage>
</organism>
<comment type="caution">
    <text evidence="1">The sequence shown here is derived from an EMBL/GenBank/DDBJ whole genome shotgun (WGS) entry which is preliminary data.</text>
</comment>
<dbReference type="AlphaFoldDB" id="A0A495IAX6"/>
<dbReference type="RefSeq" id="WP_170159793.1">
    <property type="nucleotide sequence ID" value="NZ_RBKS01000001.1"/>
</dbReference>
<dbReference type="NCBIfam" id="NF041390">
    <property type="entry name" value="TadE_Rv3655c"/>
    <property type="match status" value="1"/>
</dbReference>
<accession>A0A495IAX6</accession>
<evidence type="ECO:0000313" key="1">
    <source>
        <dbReference type="EMBL" id="RKR73157.1"/>
    </source>
</evidence>
<protein>
    <recommendedName>
        <fullName evidence="3">TadE-like protein</fullName>
    </recommendedName>
</protein>
<dbReference type="EMBL" id="RBKS01000001">
    <property type="protein sequence ID" value="RKR73157.1"/>
    <property type="molecule type" value="Genomic_DNA"/>
</dbReference>
<dbReference type="InterPro" id="IPR049790">
    <property type="entry name" value="Rv3655c/TadE"/>
</dbReference>
<dbReference type="Proteomes" id="UP000280008">
    <property type="component" value="Unassembled WGS sequence"/>
</dbReference>
<keyword evidence="2" id="KW-1185">Reference proteome</keyword>